<dbReference type="EnsemblMetazoa" id="ISCW006789-RA">
    <property type="protein sequence ID" value="ISCW006789-PA"/>
    <property type="gene ID" value="ISCW006789"/>
</dbReference>
<reference evidence="3" key="2">
    <citation type="submission" date="2020-05" db="UniProtKB">
        <authorList>
            <consortium name="EnsemblMetazoa"/>
        </authorList>
    </citation>
    <scope>IDENTIFICATION</scope>
    <source>
        <strain evidence="3">wikel</strain>
    </source>
</reference>
<proteinExistence type="predicted"/>
<protein>
    <submittedName>
        <fullName evidence="2 3">Uncharacterized protein</fullName>
    </submittedName>
</protein>
<evidence type="ECO:0000313" key="2">
    <source>
        <dbReference type="EMBL" id="EEC08367.1"/>
    </source>
</evidence>
<dbReference type="VEuPathDB" id="VectorBase:ISCI006789"/>
<dbReference type="HOGENOM" id="CLU_1808327_0_0_1"/>
<dbReference type="VEuPathDB" id="VectorBase:ISCW006789"/>
<dbReference type="AlphaFoldDB" id="B7PP45"/>
<sequence length="143" mass="16678">MVWIHQRCSDRACHFGWFVLVKRILPPFFLFLFIFSKLLATIWIWQFEIDLSILVYSCCLWFCSKPKGVRRALCQWNPPASLLEGTPAAGDDSFSVCPLLVNELLSFQGPHQFSFLLIVWGQAYQATVITPREWYATHRMQFA</sequence>
<feature type="transmembrane region" description="Helical" evidence="1">
    <location>
        <begin position="42"/>
        <end position="63"/>
    </location>
</feature>
<evidence type="ECO:0000256" key="1">
    <source>
        <dbReference type="SAM" id="Phobius"/>
    </source>
</evidence>
<name>B7PP45_IXOSC</name>
<dbReference type="EMBL" id="ABJB010025518">
    <property type="status" value="NOT_ANNOTATED_CDS"/>
    <property type="molecule type" value="Genomic_DNA"/>
</dbReference>
<keyword evidence="1" id="KW-0812">Transmembrane</keyword>
<dbReference type="EMBL" id="DS755904">
    <property type="protein sequence ID" value="EEC08367.1"/>
    <property type="molecule type" value="Genomic_DNA"/>
</dbReference>
<accession>B7PP45</accession>
<evidence type="ECO:0000313" key="4">
    <source>
        <dbReference type="Proteomes" id="UP000001555"/>
    </source>
</evidence>
<dbReference type="Proteomes" id="UP000001555">
    <property type="component" value="Unassembled WGS sequence"/>
</dbReference>
<reference evidence="2 4" key="1">
    <citation type="submission" date="2008-03" db="EMBL/GenBank/DDBJ databases">
        <title>Annotation of Ixodes scapularis.</title>
        <authorList>
            <consortium name="Ixodes scapularis Genome Project Consortium"/>
            <person name="Caler E."/>
            <person name="Hannick L.I."/>
            <person name="Bidwell S."/>
            <person name="Joardar V."/>
            <person name="Thiagarajan M."/>
            <person name="Amedeo P."/>
            <person name="Galinsky K.J."/>
            <person name="Schobel S."/>
            <person name="Inman J."/>
            <person name="Hostetler J."/>
            <person name="Miller J."/>
            <person name="Hammond M."/>
            <person name="Megy K."/>
            <person name="Lawson D."/>
            <person name="Kodira C."/>
            <person name="Sutton G."/>
            <person name="Meyer J."/>
            <person name="Hill C.A."/>
            <person name="Birren B."/>
            <person name="Nene V."/>
            <person name="Collins F."/>
            <person name="Alarcon-Chaidez F."/>
            <person name="Wikel S."/>
            <person name="Strausberg R."/>
        </authorList>
    </citation>
    <scope>NUCLEOTIDE SEQUENCE [LARGE SCALE GENOMIC DNA]</scope>
    <source>
        <strain evidence="4">Wikel</strain>
        <strain evidence="2">Wikel colony</strain>
    </source>
</reference>
<evidence type="ECO:0000313" key="3">
    <source>
        <dbReference type="EnsemblMetazoa" id="ISCW006789-PA"/>
    </source>
</evidence>
<feature type="transmembrane region" description="Helical" evidence="1">
    <location>
        <begin position="12"/>
        <end position="36"/>
    </location>
</feature>
<dbReference type="InParanoid" id="B7PP45"/>
<keyword evidence="4" id="KW-1185">Reference proteome</keyword>
<keyword evidence="1" id="KW-1133">Transmembrane helix</keyword>
<dbReference type="PaxDb" id="6945-B7PP45"/>
<organism>
    <name type="scientific">Ixodes scapularis</name>
    <name type="common">Black-legged tick</name>
    <name type="synonym">Deer tick</name>
    <dbReference type="NCBI Taxonomy" id="6945"/>
    <lineage>
        <taxon>Eukaryota</taxon>
        <taxon>Metazoa</taxon>
        <taxon>Ecdysozoa</taxon>
        <taxon>Arthropoda</taxon>
        <taxon>Chelicerata</taxon>
        <taxon>Arachnida</taxon>
        <taxon>Acari</taxon>
        <taxon>Parasitiformes</taxon>
        <taxon>Ixodida</taxon>
        <taxon>Ixodoidea</taxon>
        <taxon>Ixodidae</taxon>
        <taxon>Ixodinae</taxon>
        <taxon>Ixodes</taxon>
    </lineage>
</organism>
<gene>
    <name evidence="2" type="ORF">IscW_ISCW006789</name>
</gene>
<keyword evidence="1" id="KW-0472">Membrane</keyword>